<reference evidence="1 2" key="2">
    <citation type="submission" date="2008-08" db="EMBL/GenBank/DDBJ databases">
        <authorList>
            <person name="Fulton L."/>
            <person name="Clifton S."/>
            <person name="Fulton B."/>
            <person name="Xu J."/>
            <person name="Minx P."/>
            <person name="Pepin K.H."/>
            <person name="Johnson M."/>
            <person name="Bhonagiri V."/>
            <person name="Nash W.E."/>
            <person name="Mardis E.R."/>
            <person name="Wilson R.K."/>
        </authorList>
    </citation>
    <scope>NUCLEOTIDE SEQUENCE [LARGE SCALE GENOMIC DNA]</scope>
    <source>
        <strain evidence="1 2">ATCC 29176</strain>
    </source>
</reference>
<dbReference type="HOGENOM" id="CLU_2002234_0_0_9"/>
<dbReference type="eggNOG" id="COG4268">
    <property type="taxonomic scope" value="Bacteria"/>
</dbReference>
<organism evidence="1 2">
    <name type="scientific">[Ruminococcus] lactaris ATCC 29176</name>
    <dbReference type="NCBI Taxonomy" id="471875"/>
    <lineage>
        <taxon>Bacteria</taxon>
        <taxon>Bacillati</taxon>
        <taxon>Bacillota</taxon>
        <taxon>Clostridia</taxon>
        <taxon>Lachnospirales</taxon>
        <taxon>Lachnospiraceae</taxon>
        <taxon>Mediterraneibacter</taxon>
    </lineage>
</organism>
<evidence type="ECO:0000313" key="1">
    <source>
        <dbReference type="EMBL" id="EDY32637.1"/>
    </source>
</evidence>
<comment type="caution">
    <text evidence="1">The sequence shown here is derived from an EMBL/GenBank/DDBJ whole genome shotgun (WGS) entry which is preliminary data.</text>
</comment>
<protein>
    <submittedName>
        <fullName evidence="1">Uncharacterized protein</fullName>
    </submittedName>
</protein>
<reference evidence="1 2" key="1">
    <citation type="submission" date="2008-08" db="EMBL/GenBank/DDBJ databases">
        <title>Draft genome sequence of Ruminococcus lactaris ATCC 29176.</title>
        <authorList>
            <person name="Sudarsanam P."/>
            <person name="Ley R."/>
            <person name="Guruge J."/>
            <person name="Turnbaugh P.J."/>
            <person name="Mahowald M."/>
            <person name="Liep D."/>
            <person name="Gordon J."/>
        </authorList>
    </citation>
    <scope>NUCLEOTIDE SEQUENCE [LARGE SCALE GENOMIC DNA]</scope>
    <source>
        <strain evidence="1 2">ATCC 29176</strain>
    </source>
</reference>
<proteinExistence type="predicted"/>
<name>B5CQ36_9FIRM</name>
<evidence type="ECO:0000313" key="2">
    <source>
        <dbReference type="Proteomes" id="UP000003254"/>
    </source>
</evidence>
<accession>B5CQ36</accession>
<dbReference type="EMBL" id="ABOU02000035">
    <property type="protein sequence ID" value="EDY32637.1"/>
    <property type="molecule type" value="Genomic_DNA"/>
</dbReference>
<sequence length="124" mass="14384">MRGEHHQRSLAKSSVFLYGNISTFRSDWREIEYRRIAVGFRLWIGYQIFTYVKNKEIELSAQPHEVFGMLLYAKTDEAVLPNNSYKMSGNTISVKTLDLDCDFSEIANQLNKIVESHFGIEARC</sequence>
<dbReference type="AlphaFoldDB" id="B5CQ36"/>
<keyword evidence="2" id="KW-1185">Reference proteome</keyword>
<dbReference type="Proteomes" id="UP000003254">
    <property type="component" value="Unassembled WGS sequence"/>
</dbReference>
<gene>
    <name evidence="1" type="ORF">RUMLAC_01581</name>
</gene>